<name>A0A6A2YZY0_HIBSY</name>
<gene>
    <name evidence="2" type="ORF">F3Y22_tig00111101pilonHSYRG00032</name>
</gene>
<accession>A0A6A2YZY0</accession>
<sequence length="166" mass="18458">MNTKTMRYHPVGFPFPPTRGKREDFDLKRLSPTLTKLPKPAVPLAAPKKPLSRSSPTSSWLDPGPRVPHQGDAVRPNVGPGSTAANGRRIQEGNRRRRGSKRDPEPATPNRSRSRGRRSAKGGLVRLEVTIPAVVSFNLFRQKLFFGTYSESSSTRTFGSDHRVLF</sequence>
<keyword evidence="3" id="KW-1185">Reference proteome</keyword>
<evidence type="ECO:0000313" key="3">
    <source>
        <dbReference type="Proteomes" id="UP000436088"/>
    </source>
</evidence>
<proteinExistence type="predicted"/>
<reference evidence="2" key="1">
    <citation type="submission" date="2019-09" db="EMBL/GenBank/DDBJ databases">
        <title>Draft genome information of white flower Hibiscus syriacus.</title>
        <authorList>
            <person name="Kim Y.-M."/>
        </authorList>
    </citation>
    <scope>NUCLEOTIDE SEQUENCE [LARGE SCALE GENOMIC DNA]</scope>
    <source>
        <strain evidence="2">YM2019G1</strain>
    </source>
</reference>
<feature type="region of interest" description="Disordered" evidence="1">
    <location>
        <begin position="1"/>
        <end position="121"/>
    </location>
</feature>
<feature type="compositionally biased region" description="Low complexity" evidence="1">
    <location>
        <begin position="32"/>
        <end position="49"/>
    </location>
</feature>
<organism evidence="2 3">
    <name type="scientific">Hibiscus syriacus</name>
    <name type="common">Rose of Sharon</name>
    <dbReference type="NCBI Taxonomy" id="106335"/>
    <lineage>
        <taxon>Eukaryota</taxon>
        <taxon>Viridiplantae</taxon>
        <taxon>Streptophyta</taxon>
        <taxon>Embryophyta</taxon>
        <taxon>Tracheophyta</taxon>
        <taxon>Spermatophyta</taxon>
        <taxon>Magnoliopsida</taxon>
        <taxon>eudicotyledons</taxon>
        <taxon>Gunneridae</taxon>
        <taxon>Pentapetalae</taxon>
        <taxon>rosids</taxon>
        <taxon>malvids</taxon>
        <taxon>Malvales</taxon>
        <taxon>Malvaceae</taxon>
        <taxon>Malvoideae</taxon>
        <taxon>Hibiscus</taxon>
    </lineage>
</organism>
<protein>
    <submittedName>
        <fullName evidence="2">Uncharacterized protein</fullName>
    </submittedName>
</protein>
<dbReference type="EMBL" id="VEPZ02001235">
    <property type="protein sequence ID" value="KAE8685046.1"/>
    <property type="molecule type" value="Genomic_DNA"/>
</dbReference>
<comment type="caution">
    <text evidence="2">The sequence shown here is derived from an EMBL/GenBank/DDBJ whole genome shotgun (WGS) entry which is preliminary data.</text>
</comment>
<dbReference type="Proteomes" id="UP000436088">
    <property type="component" value="Unassembled WGS sequence"/>
</dbReference>
<evidence type="ECO:0000313" key="2">
    <source>
        <dbReference type="EMBL" id="KAE8685046.1"/>
    </source>
</evidence>
<dbReference type="AlphaFoldDB" id="A0A6A2YZY0"/>
<evidence type="ECO:0000256" key="1">
    <source>
        <dbReference type="SAM" id="MobiDB-lite"/>
    </source>
</evidence>
<feature type="compositionally biased region" description="Basic and acidic residues" evidence="1">
    <location>
        <begin position="20"/>
        <end position="29"/>
    </location>
</feature>